<feature type="binding site" evidence="2">
    <location>
        <position position="200"/>
    </location>
    <ligand>
        <name>substrate</name>
    </ligand>
</feature>
<comment type="cofactor">
    <cofactor evidence="2">
        <name>Mg(2+)</name>
        <dbReference type="ChEBI" id="CHEBI:18420"/>
    </cofactor>
    <text evidence="2">Binds 2 magnesium ions per subunit.</text>
</comment>
<evidence type="ECO:0000256" key="1">
    <source>
        <dbReference type="ARBA" id="ARBA00022679"/>
    </source>
</evidence>
<dbReference type="SUPFAM" id="SSF64005">
    <property type="entry name" value="Undecaprenyl diphosphate synthase"/>
    <property type="match status" value="1"/>
</dbReference>
<dbReference type="GO" id="GO:0016094">
    <property type="term" value="P:polyprenol biosynthetic process"/>
    <property type="evidence" value="ECO:0007669"/>
    <property type="project" value="TreeGrafter"/>
</dbReference>
<comment type="subunit">
    <text evidence="2">Homodimer.</text>
</comment>
<evidence type="ECO:0000313" key="4">
    <source>
        <dbReference type="Proteomes" id="UP000807825"/>
    </source>
</evidence>
<dbReference type="EMBL" id="JACRDE010000004">
    <property type="protein sequence ID" value="MBI5247866.1"/>
    <property type="molecule type" value="Genomic_DNA"/>
</dbReference>
<feature type="active site" description="Proton acceptor" evidence="2">
    <location>
        <position position="80"/>
    </location>
</feature>
<proteinExistence type="inferred from homology"/>
<dbReference type="InterPro" id="IPR036424">
    <property type="entry name" value="UPP_synth-like_sf"/>
</dbReference>
<keyword evidence="1 2" id="KW-0808">Transferase</keyword>
<feature type="binding site" evidence="2">
    <location>
        <position position="37"/>
    </location>
    <ligand>
        <name>substrate</name>
    </ligand>
</feature>
<evidence type="ECO:0000256" key="2">
    <source>
        <dbReference type="HAMAP-Rule" id="MF_01139"/>
    </source>
</evidence>
<reference evidence="3" key="1">
    <citation type="submission" date="2020-07" db="EMBL/GenBank/DDBJ databases">
        <title>Huge and variable diversity of episymbiotic CPR bacteria and DPANN archaea in groundwater ecosystems.</title>
        <authorList>
            <person name="He C.Y."/>
            <person name="Keren R."/>
            <person name="Whittaker M."/>
            <person name="Farag I.F."/>
            <person name="Doudna J."/>
            <person name="Cate J.H.D."/>
            <person name="Banfield J.F."/>
        </authorList>
    </citation>
    <scope>NUCLEOTIDE SEQUENCE</scope>
    <source>
        <strain evidence="3">NC_groundwater_1664_Pr3_B-0.1um_52_9</strain>
    </source>
</reference>
<keyword evidence="2" id="KW-0479">Metal-binding</keyword>
<feature type="binding site" evidence="2">
    <location>
        <position position="45"/>
    </location>
    <ligand>
        <name>substrate</name>
    </ligand>
</feature>
<feature type="binding site" evidence="2">
    <location>
        <position position="49"/>
    </location>
    <ligand>
        <name>substrate</name>
    </ligand>
</feature>
<dbReference type="AlphaFoldDB" id="A0A9D6UWU3"/>
<comment type="similarity">
    <text evidence="2">Belongs to the UPP synthase family.</text>
</comment>
<dbReference type="NCBIfam" id="TIGR00055">
    <property type="entry name" value="uppS"/>
    <property type="match status" value="1"/>
</dbReference>
<comment type="function">
    <text evidence="2">Catalyzes the condensation of isopentenyl diphosphate (IPP) with allylic pyrophosphates generating different type of terpenoids.</text>
</comment>
<protein>
    <recommendedName>
        <fullName evidence="2">Isoprenyl transferase</fullName>
        <ecNumber evidence="2">2.5.1.-</ecNumber>
    </recommendedName>
</protein>
<feature type="binding site" evidence="2">
    <location>
        <begin position="77"/>
        <end position="79"/>
    </location>
    <ligand>
        <name>substrate</name>
    </ligand>
</feature>
<dbReference type="GO" id="GO:0045547">
    <property type="term" value="F:ditrans,polycis-polyprenyl diphosphate synthase [(2E,6E)-farnesyl diphosphate specific] activity"/>
    <property type="evidence" value="ECO:0007669"/>
    <property type="project" value="TreeGrafter"/>
</dbReference>
<feature type="binding site" evidence="2">
    <location>
        <begin position="33"/>
        <end position="36"/>
    </location>
    <ligand>
        <name>substrate</name>
    </ligand>
</feature>
<dbReference type="FunFam" id="3.40.1180.10:FF:000001">
    <property type="entry name" value="(2E,6E)-farnesyl-diphosphate-specific ditrans,polycis-undecaprenyl-diphosphate synthase"/>
    <property type="match status" value="1"/>
</dbReference>
<feature type="active site" evidence="2">
    <location>
        <position position="32"/>
    </location>
</feature>
<dbReference type="HAMAP" id="MF_01139">
    <property type="entry name" value="ISPT"/>
    <property type="match status" value="1"/>
</dbReference>
<dbReference type="InterPro" id="IPR001441">
    <property type="entry name" value="UPP_synth-like"/>
</dbReference>
<dbReference type="Gene3D" id="3.40.1180.10">
    <property type="entry name" value="Decaprenyl diphosphate synthase-like"/>
    <property type="match status" value="1"/>
</dbReference>
<dbReference type="GO" id="GO:0000287">
    <property type="term" value="F:magnesium ion binding"/>
    <property type="evidence" value="ECO:0007669"/>
    <property type="project" value="UniProtKB-UniRule"/>
</dbReference>
<comment type="caution">
    <text evidence="3">The sequence shown here is derived from an EMBL/GenBank/DDBJ whole genome shotgun (WGS) entry which is preliminary data.</text>
</comment>
<evidence type="ECO:0000313" key="3">
    <source>
        <dbReference type="EMBL" id="MBI5247866.1"/>
    </source>
</evidence>
<sequence>MQRFAFLCLENPVNSNPDPHSSFPRHVAIIMDGNGRWARRRLMPRLEGHRHGAKSVRRAVEFCRRNGIEFLTLYAFSTENWQRPPSEVSGLMKLLSQFIDSELDEIHANDIRLRTIGQLDRLPASVVEKIRTAVEKTSKNKAMVLNIALSYGGRQDIVNAALKITQELKSGALEASAVTEEIFSKYLDTAGMPDPDLLIRTGGEMRLSNFLSWQSAYSELYFSAVLWPDFDDNEFMAAIQEFRSRQRRFGMISEQIEAGERAY</sequence>
<accession>A0A9D6UWU3</accession>
<feature type="binding site" evidence="2">
    <location>
        <begin position="206"/>
        <end position="208"/>
    </location>
    <ligand>
        <name>substrate</name>
    </ligand>
</feature>
<name>A0A9D6UWU3_9BACT</name>
<feature type="binding site" evidence="2">
    <location>
        <position position="81"/>
    </location>
    <ligand>
        <name>substrate</name>
    </ligand>
</feature>
<feature type="binding site" evidence="2">
    <location>
        <position position="83"/>
    </location>
    <ligand>
        <name>substrate</name>
    </ligand>
</feature>
<dbReference type="PANTHER" id="PTHR10291">
    <property type="entry name" value="DEHYDRODOLICHYL DIPHOSPHATE SYNTHASE FAMILY MEMBER"/>
    <property type="match status" value="1"/>
</dbReference>
<dbReference type="CDD" id="cd00475">
    <property type="entry name" value="Cis_IPPS"/>
    <property type="match status" value="1"/>
</dbReference>
<dbReference type="Proteomes" id="UP000807825">
    <property type="component" value="Unassembled WGS sequence"/>
</dbReference>
<keyword evidence="2" id="KW-0460">Magnesium</keyword>
<dbReference type="PANTHER" id="PTHR10291:SF0">
    <property type="entry name" value="DEHYDRODOLICHYL DIPHOSPHATE SYNTHASE 2"/>
    <property type="match status" value="1"/>
</dbReference>
<feature type="binding site" evidence="2">
    <location>
        <position position="219"/>
    </location>
    <ligand>
        <name>Mg(2+)</name>
        <dbReference type="ChEBI" id="CHEBI:18420"/>
    </ligand>
</feature>
<dbReference type="EC" id="2.5.1.-" evidence="2"/>
<dbReference type="Pfam" id="PF01255">
    <property type="entry name" value="Prenyltransf"/>
    <property type="match status" value="1"/>
</dbReference>
<feature type="binding site" evidence="2">
    <location>
        <position position="32"/>
    </location>
    <ligand>
        <name>Mg(2+)</name>
        <dbReference type="ChEBI" id="CHEBI:18420"/>
    </ligand>
</feature>
<dbReference type="NCBIfam" id="NF011405">
    <property type="entry name" value="PRK14830.1"/>
    <property type="match status" value="1"/>
</dbReference>
<gene>
    <name evidence="3" type="ORF">HY912_00085</name>
</gene>
<organism evidence="3 4">
    <name type="scientific">Desulfomonile tiedjei</name>
    <dbReference type="NCBI Taxonomy" id="2358"/>
    <lineage>
        <taxon>Bacteria</taxon>
        <taxon>Pseudomonadati</taxon>
        <taxon>Thermodesulfobacteriota</taxon>
        <taxon>Desulfomonilia</taxon>
        <taxon>Desulfomonilales</taxon>
        <taxon>Desulfomonilaceae</taxon>
        <taxon>Desulfomonile</taxon>
    </lineage>
</organism>